<evidence type="ECO:0000313" key="3">
    <source>
        <dbReference type="Proteomes" id="UP000269945"/>
    </source>
</evidence>
<protein>
    <submittedName>
        <fullName evidence="2">Uncharacterized protein</fullName>
    </submittedName>
</protein>
<feature type="region of interest" description="Disordered" evidence="1">
    <location>
        <begin position="26"/>
        <end position="82"/>
    </location>
</feature>
<dbReference type="Proteomes" id="UP000269945">
    <property type="component" value="Unassembled WGS sequence"/>
</dbReference>
<dbReference type="AlphaFoldDB" id="A0A9X9M249"/>
<dbReference type="EMBL" id="CYRY02037882">
    <property type="protein sequence ID" value="VCX30397.1"/>
    <property type="molecule type" value="Genomic_DNA"/>
</dbReference>
<comment type="caution">
    <text evidence="2">The sequence shown here is derived from an EMBL/GenBank/DDBJ whole genome shotgun (WGS) entry which is preliminary data.</text>
</comment>
<evidence type="ECO:0000313" key="2">
    <source>
        <dbReference type="EMBL" id="VCX30397.1"/>
    </source>
</evidence>
<accession>A0A9X9M249</accession>
<name>A0A9X9M249_GULGU</name>
<organism evidence="2 3">
    <name type="scientific">Gulo gulo</name>
    <name type="common">Wolverine</name>
    <name type="synonym">Gluton</name>
    <dbReference type="NCBI Taxonomy" id="48420"/>
    <lineage>
        <taxon>Eukaryota</taxon>
        <taxon>Metazoa</taxon>
        <taxon>Chordata</taxon>
        <taxon>Craniata</taxon>
        <taxon>Vertebrata</taxon>
        <taxon>Euteleostomi</taxon>
        <taxon>Mammalia</taxon>
        <taxon>Eutheria</taxon>
        <taxon>Laurasiatheria</taxon>
        <taxon>Carnivora</taxon>
        <taxon>Caniformia</taxon>
        <taxon>Musteloidea</taxon>
        <taxon>Mustelidae</taxon>
        <taxon>Guloninae</taxon>
        <taxon>Gulo</taxon>
    </lineage>
</organism>
<reference evidence="2 3" key="1">
    <citation type="submission" date="2018-10" db="EMBL/GenBank/DDBJ databases">
        <authorList>
            <person name="Ekblom R."/>
            <person name="Jareborg N."/>
        </authorList>
    </citation>
    <scope>NUCLEOTIDE SEQUENCE [LARGE SCALE GENOMIC DNA]</scope>
    <source>
        <tissue evidence="2">Muscle</tissue>
    </source>
</reference>
<sequence length="129" mass="13897">MLQMRKWQFQEVWGVCVCVCSAFPGSSAQSTPLVVSSAPPHPHQLGWPSASVPAFHPESVGSPDPEPSPGPDTQEGEAAWARTKMASIPLALPLGCPVPTERCSPPPQSWPRLALLETSQRKIAQQRHA</sequence>
<evidence type="ECO:0000256" key="1">
    <source>
        <dbReference type="SAM" id="MobiDB-lite"/>
    </source>
</evidence>
<gene>
    <name evidence="2" type="ORF">BN2614_LOCUS1</name>
</gene>
<keyword evidence="3" id="KW-1185">Reference proteome</keyword>
<proteinExistence type="predicted"/>